<keyword evidence="4" id="KW-1185">Reference proteome</keyword>
<keyword evidence="1" id="KW-0472">Membrane</keyword>
<feature type="domain" description="DUF218" evidence="2">
    <location>
        <begin position="61"/>
        <end position="177"/>
    </location>
</feature>
<evidence type="ECO:0000313" key="3">
    <source>
        <dbReference type="EMBL" id="GAA2005577.1"/>
    </source>
</evidence>
<feature type="transmembrane region" description="Helical" evidence="1">
    <location>
        <begin position="24"/>
        <end position="44"/>
    </location>
</feature>
<reference evidence="4" key="1">
    <citation type="journal article" date="2019" name="Int. J. Syst. Evol. Microbiol.">
        <title>The Global Catalogue of Microorganisms (GCM) 10K type strain sequencing project: providing services to taxonomists for standard genome sequencing and annotation.</title>
        <authorList>
            <consortium name="The Broad Institute Genomics Platform"/>
            <consortium name="The Broad Institute Genome Sequencing Center for Infectious Disease"/>
            <person name="Wu L."/>
            <person name="Ma J."/>
        </authorList>
    </citation>
    <scope>NUCLEOTIDE SEQUENCE [LARGE SCALE GENOMIC DNA]</scope>
    <source>
        <strain evidence="4">JCM 15313</strain>
    </source>
</reference>
<evidence type="ECO:0000313" key="4">
    <source>
        <dbReference type="Proteomes" id="UP001501585"/>
    </source>
</evidence>
<dbReference type="PANTHER" id="PTHR30336">
    <property type="entry name" value="INNER MEMBRANE PROTEIN, PROBABLE PERMEASE"/>
    <property type="match status" value="1"/>
</dbReference>
<name>A0ABP5EU96_9ACTN</name>
<dbReference type="InterPro" id="IPR051599">
    <property type="entry name" value="Cell_Envelope_Assoc"/>
</dbReference>
<organism evidence="3 4">
    <name type="scientific">Nocardiopsis rhodophaea</name>
    <dbReference type="NCBI Taxonomy" id="280238"/>
    <lineage>
        <taxon>Bacteria</taxon>
        <taxon>Bacillati</taxon>
        <taxon>Actinomycetota</taxon>
        <taxon>Actinomycetes</taxon>
        <taxon>Streptosporangiales</taxon>
        <taxon>Nocardiopsidaceae</taxon>
        <taxon>Nocardiopsis</taxon>
    </lineage>
</organism>
<dbReference type="EMBL" id="BAAAPC010000016">
    <property type="protein sequence ID" value="GAA2005577.1"/>
    <property type="molecule type" value="Genomic_DNA"/>
</dbReference>
<dbReference type="CDD" id="cd06259">
    <property type="entry name" value="YdcF-like"/>
    <property type="match status" value="1"/>
</dbReference>
<sequence length="234" mass="25716">MQNEWWTQGRTRVRRLWRERKRPIIAAVIALLILVPAPFAWITLSTQDRRAGVEDVPQRPVALVLGAGLSPEGRPTTLLRRRLDIAAELYRREKVDAVLVSGDNSFATYNETDAMRAYLVDAGVPDAKIAGDYAGFSTWESCARAHEIFGVEAATVVTQEFHLARAVSLCDAAGIDVQGVGDPSMRIRTTATVYGYVREVPAAFKAVLTGLLRPEPTFLGPRETGVEEALTAPR</sequence>
<comment type="caution">
    <text evidence="3">The sequence shown here is derived from an EMBL/GenBank/DDBJ whole genome shotgun (WGS) entry which is preliminary data.</text>
</comment>
<accession>A0ABP5EU96</accession>
<evidence type="ECO:0000256" key="1">
    <source>
        <dbReference type="SAM" id="Phobius"/>
    </source>
</evidence>
<dbReference type="Proteomes" id="UP001501585">
    <property type="component" value="Unassembled WGS sequence"/>
</dbReference>
<dbReference type="PANTHER" id="PTHR30336:SF6">
    <property type="entry name" value="INTEGRAL MEMBRANE PROTEIN"/>
    <property type="match status" value="1"/>
</dbReference>
<keyword evidence="1" id="KW-1133">Transmembrane helix</keyword>
<gene>
    <name evidence="3" type="ORF">GCM10009799_36310</name>
</gene>
<proteinExistence type="predicted"/>
<evidence type="ECO:0000259" key="2">
    <source>
        <dbReference type="Pfam" id="PF02698"/>
    </source>
</evidence>
<protein>
    <submittedName>
        <fullName evidence="3">ElyC/SanA/YdcF family protein</fullName>
    </submittedName>
</protein>
<keyword evidence="1" id="KW-0812">Transmembrane</keyword>
<dbReference type="InterPro" id="IPR003848">
    <property type="entry name" value="DUF218"/>
</dbReference>
<dbReference type="Pfam" id="PF02698">
    <property type="entry name" value="DUF218"/>
    <property type="match status" value="1"/>
</dbReference>